<comment type="caution">
    <text evidence="2">The sequence shown here is derived from an EMBL/GenBank/DDBJ whole genome shotgun (WGS) entry which is preliminary data.</text>
</comment>
<proteinExistence type="predicted"/>
<evidence type="ECO:0000313" key="3">
    <source>
        <dbReference type="Proteomes" id="UP000269692"/>
    </source>
</evidence>
<dbReference type="NCBIfam" id="TIGR01644">
    <property type="entry name" value="phage_P2_V"/>
    <property type="match status" value="1"/>
</dbReference>
<evidence type="ECO:0000259" key="1">
    <source>
        <dbReference type="Pfam" id="PF04717"/>
    </source>
</evidence>
<dbReference type="AlphaFoldDB" id="A0A3L7AJ84"/>
<dbReference type="Proteomes" id="UP000269692">
    <property type="component" value="Unassembled WGS sequence"/>
</dbReference>
<protein>
    <submittedName>
        <fullName evidence="2">Phage baseplate assembly protein V</fullName>
    </submittedName>
</protein>
<dbReference type="RefSeq" id="WP_121622369.1">
    <property type="nucleotide sequence ID" value="NZ_JACIIW010000006.1"/>
</dbReference>
<dbReference type="Gene3D" id="2.40.50.230">
    <property type="entry name" value="Gp5 N-terminal domain"/>
    <property type="match status" value="1"/>
</dbReference>
<organism evidence="2 3">
    <name type="scientific">Xanthobacter tagetidis</name>
    <dbReference type="NCBI Taxonomy" id="60216"/>
    <lineage>
        <taxon>Bacteria</taxon>
        <taxon>Pseudomonadati</taxon>
        <taxon>Pseudomonadota</taxon>
        <taxon>Alphaproteobacteria</taxon>
        <taxon>Hyphomicrobiales</taxon>
        <taxon>Xanthobacteraceae</taxon>
        <taxon>Xanthobacter</taxon>
    </lineage>
</organism>
<dbReference type="Pfam" id="PF04717">
    <property type="entry name" value="Phage_base_V"/>
    <property type="match status" value="1"/>
</dbReference>
<accession>A0A3L7AJ84</accession>
<keyword evidence="3" id="KW-1185">Reference proteome</keyword>
<evidence type="ECO:0000313" key="2">
    <source>
        <dbReference type="EMBL" id="RLP80576.1"/>
    </source>
</evidence>
<gene>
    <name evidence="2" type="ORF">D9R14_05885</name>
</gene>
<reference evidence="2 3" key="1">
    <citation type="submission" date="2018-10" db="EMBL/GenBank/DDBJ databases">
        <title>Xanthobacter tagetidis genome sequencing and assembly.</title>
        <authorList>
            <person name="Maclea K.S."/>
            <person name="Goen A.E."/>
            <person name="Fatima S.A."/>
        </authorList>
    </citation>
    <scope>NUCLEOTIDE SEQUENCE [LARGE SCALE GENOMIC DNA]</scope>
    <source>
        <strain evidence="2 3">ATCC 700314</strain>
    </source>
</reference>
<sequence length="177" mass="19148">MEDIVRALAQEIALLRGEVAVLRHRQANMFRPGTVSEVKAGEYRARVKLSDASGEDFLSPWRPWSAIAGASAQDWTVPEAGQQVLLFSPTGVLGQSLILPFGFSDDLPPPSASADERVFRFGATRITFSGDGLAYDAGAHTLKGIVRTDGETRLGKPDAAKRVLLEDFTPAQNVYGF</sequence>
<feature type="domain" description="Gp5/Type VI secretion system Vgr protein OB-fold" evidence="1">
    <location>
        <begin position="31"/>
        <end position="100"/>
    </location>
</feature>
<dbReference type="InterPro" id="IPR013046">
    <property type="entry name" value="GpV/Gp45"/>
</dbReference>
<dbReference type="OrthoDB" id="7836531at2"/>
<dbReference type="EMBL" id="RCTF01000003">
    <property type="protein sequence ID" value="RLP80576.1"/>
    <property type="molecule type" value="Genomic_DNA"/>
</dbReference>
<name>A0A3L7AJ84_9HYPH</name>
<dbReference type="InterPro" id="IPR037026">
    <property type="entry name" value="Vgr_OB-fold_dom_sf"/>
</dbReference>
<dbReference type="InterPro" id="IPR006531">
    <property type="entry name" value="Gp5/Vgr_OB"/>
</dbReference>